<dbReference type="EMBL" id="JBHUDO010000003">
    <property type="protein sequence ID" value="MFD1646715.1"/>
    <property type="molecule type" value="Genomic_DNA"/>
</dbReference>
<evidence type="ECO:0000313" key="3">
    <source>
        <dbReference type="Proteomes" id="UP001597034"/>
    </source>
</evidence>
<comment type="caution">
    <text evidence="2">The sequence shown here is derived from an EMBL/GenBank/DDBJ whole genome shotgun (WGS) entry which is preliminary data.</text>
</comment>
<feature type="compositionally biased region" description="Basic and acidic residues" evidence="1">
    <location>
        <begin position="16"/>
        <end position="29"/>
    </location>
</feature>
<accession>A0ABD6DN13</accession>
<keyword evidence="3" id="KW-1185">Reference proteome</keyword>
<name>A0ABD6DN13_9EURY</name>
<gene>
    <name evidence="2" type="ORF">ACFSBL_13575</name>
</gene>
<sequence length="48" mass="5563">MREGGQESIFSTDQGNRTHEYPESIFREPEREMVVIDGGRSYRLTEDG</sequence>
<dbReference type="RefSeq" id="WP_256401204.1">
    <property type="nucleotide sequence ID" value="NZ_JANHJR010000003.1"/>
</dbReference>
<dbReference type="AlphaFoldDB" id="A0ABD6DN13"/>
<protein>
    <submittedName>
        <fullName evidence="2">Uncharacterized protein</fullName>
    </submittedName>
</protein>
<feature type="region of interest" description="Disordered" evidence="1">
    <location>
        <begin position="1"/>
        <end position="29"/>
    </location>
</feature>
<dbReference type="Proteomes" id="UP001597034">
    <property type="component" value="Unassembled WGS sequence"/>
</dbReference>
<organism evidence="2 3">
    <name type="scientific">Haloarchaeobius litoreus</name>
    <dbReference type="NCBI Taxonomy" id="755306"/>
    <lineage>
        <taxon>Archaea</taxon>
        <taxon>Methanobacteriati</taxon>
        <taxon>Methanobacteriota</taxon>
        <taxon>Stenosarchaea group</taxon>
        <taxon>Halobacteria</taxon>
        <taxon>Halobacteriales</taxon>
        <taxon>Halorubellaceae</taxon>
        <taxon>Haloarchaeobius</taxon>
    </lineage>
</organism>
<reference evidence="2 3" key="1">
    <citation type="journal article" date="2019" name="Int. J. Syst. Evol. Microbiol.">
        <title>The Global Catalogue of Microorganisms (GCM) 10K type strain sequencing project: providing services to taxonomists for standard genome sequencing and annotation.</title>
        <authorList>
            <consortium name="The Broad Institute Genomics Platform"/>
            <consortium name="The Broad Institute Genome Sequencing Center for Infectious Disease"/>
            <person name="Wu L."/>
            <person name="Ma J."/>
        </authorList>
    </citation>
    <scope>NUCLEOTIDE SEQUENCE [LARGE SCALE GENOMIC DNA]</scope>
    <source>
        <strain evidence="2 3">CGMCC 1.10390</strain>
    </source>
</reference>
<evidence type="ECO:0000313" key="2">
    <source>
        <dbReference type="EMBL" id="MFD1646715.1"/>
    </source>
</evidence>
<proteinExistence type="predicted"/>
<evidence type="ECO:0000256" key="1">
    <source>
        <dbReference type="SAM" id="MobiDB-lite"/>
    </source>
</evidence>